<dbReference type="Pfam" id="PF00196">
    <property type="entry name" value="GerE"/>
    <property type="match status" value="1"/>
</dbReference>
<dbReference type="Proteomes" id="UP000734823">
    <property type="component" value="Unassembled WGS sequence"/>
</dbReference>
<dbReference type="CDD" id="cd06170">
    <property type="entry name" value="LuxR_C_like"/>
    <property type="match status" value="1"/>
</dbReference>
<dbReference type="RefSeq" id="WP_187219054.1">
    <property type="nucleotide sequence ID" value="NZ_JABVED010000003.1"/>
</dbReference>
<dbReference type="SUPFAM" id="SSF52540">
    <property type="entry name" value="P-loop containing nucleoside triphosphate hydrolases"/>
    <property type="match status" value="1"/>
</dbReference>
<dbReference type="InterPro" id="IPR041664">
    <property type="entry name" value="AAA_16"/>
</dbReference>
<dbReference type="Pfam" id="PF13191">
    <property type="entry name" value="AAA_16"/>
    <property type="match status" value="1"/>
</dbReference>
<dbReference type="PANTHER" id="PTHR16305">
    <property type="entry name" value="TESTICULAR SOLUBLE ADENYLYL CYCLASE"/>
    <property type="match status" value="1"/>
</dbReference>
<dbReference type="InterPro" id="IPR036388">
    <property type="entry name" value="WH-like_DNA-bd_sf"/>
</dbReference>
<evidence type="ECO:0000256" key="2">
    <source>
        <dbReference type="ARBA" id="ARBA00022840"/>
    </source>
</evidence>
<evidence type="ECO:0000313" key="5">
    <source>
        <dbReference type="Proteomes" id="UP000734823"/>
    </source>
</evidence>
<evidence type="ECO:0000259" key="3">
    <source>
        <dbReference type="PROSITE" id="PS50043"/>
    </source>
</evidence>
<evidence type="ECO:0000256" key="1">
    <source>
        <dbReference type="ARBA" id="ARBA00022741"/>
    </source>
</evidence>
<dbReference type="PRINTS" id="PR00038">
    <property type="entry name" value="HTHLUXR"/>
</dbReference>
<dbReference type="InterPro" id="IPR000792">
    <property type="entry name" value="Tscrpt_reg_LuxR_C"/>
</dbReference>
<dbReference type="PANTHER" id="PTHR16305:SF35">
    <property type="entry name" value="TRANSCRIPTIONAL ACTIVATOR DOMAIN"/>
    <property type="match status" value="1"/>
</dbReference>
<dbReference type="EMBL" id="JABVED010000003">
    <property type="protein sequence ID" value="MBC6446781.1"/>
    <property type="molecule type" value="Genomic_DNA"/>
</dbReference>
<feature type="domain" description="HTH luxR-type" evidence="3">
    <location>
        <begin position="846"/>
        <end position="910"/>
    </location>
</feature>
<keyword evidence="1" id="KW-0547">Nucleotide-binding</keyword>
<organism evidence="4 5">
    <name type="scientific">Actinokineospora xionganensis</name>
    <dbReference type="NCBI Taxonomy" id="2684470"/>
    <lineage>
        <taxon>Bacteria</taxon>
        <taxon>Bacillati</taxon>
        <taxon>Actinomycetota</taxon>
        <taxon>Actinomycetes</taxon>
        <taxon>Pseudonocardiales</taxon>
        <taxon>Pseudonocardiaceae</taxon>
        <taxon>Actinokineospora</taxon>
    </lineage>
</organism>
<sequence>MTPTLRSARPPGRPLVGRDELLVLLEACLAAGDSLLLDGPHGIGKSAVLDAIGAAARARGELVLRASGAESERWMVYQGLADLLGQVPEEHFSALNSQHRLALRAVRRGKRSGGDGRARVVRRLAWQTLLTQSAARTPVLLLIDDAHWLDAATADVFAYAARRLEGLPVRIVLAGRGSEAGHRPHALVPPPVTEATVPPLNADDLAELLDPHGLSARAAMKIHADSAGNPALALALAADGRPAALASPRLSALIQDQLRGVSDQVRATLLVCALAARPSMRLLLRAGRAEAEADIAAAAEAGLVVSDGVDIRFTPPDAATVVARGAPAAHRSRLHLHLAEVAISGAEAERHRALACADPDETVARSLVAAAVVALRGGARGLAAELYLLAADRTPPDLANLRTDWLVAAAEVGASAGVPEIVRHAARAVLGAGAGPAQRFRTRLALMSVAGQGVGLLEETVAAALADAEGDPAATALIHLWRSWASVIGGAPRAADDDAALAVEHARAAGEAGTEAMAYAVRAQARNLLGHGDYRTFLDCGLRLAALSVEGYRHLGPRCAAARFATFEDRLDEAREDLLGMLALAESGAAEELVAVLCGLAEVAAKLGRCRESLDFANRAIHLSGEAGLSPGPAWCAGAIAELAGGSLIRARSYAERGIVASRQEADVLYERRLLHLLAQVKLRCGETAGGVDALRRIQEFERAHGWEDPATLRGHGDLVAGLIALGEPEEADELISSVRQAIAARPHGPGVAASLDRAEAAVSAAKGHYPAATQLLTSAKTTFAVLRQPIEQGHCLLVEAKIERRRRHYTAARVAAEAAQELFTAAGAKPWIEQSNALLVRLAEVGDTGGALTASEARIAAMAGEGATNQEIADQLFLSRKTVEATLTRIYRKLGIRSRAQLIRHIHVH</sequence>
<keyword evidence="2" id="KW-0067">ATP-binding</keyword>
<proteinExistence type="predicted"/>
<dbReference type="PROSITE" id="PS50043">
    <property type="entry name" value="HTH_LUXR_2"/>
    <property type="match status" value="1"/>
</dbReference>
<name>A0ABR7L316_9PSEU</name>
<dbReference type="SUPFAM" id="SSF46894">
    <property type="entry name" value="C-terminal effector domain of the bipartite response regulators"/>
    <property type="match status" value="1"/>
</dbReference>
<evidence type="ECO:0000313" key="4">
    <source>
        <dbReference type="EMBL" id="MBC6446781.1"/>
    </source>
</evidence>
<gene>
    <name evidence="4" type="ORF">GPZ80_06275</name>
</gene>
<dbReference type="Gene3D" id="1.10.10.10">
    <property type="entry name" value="Winged helix-like DNA-binding domain superfamily/Winged helix DNA-binding domain"/>
    <property type="match status" value="1"/>
</dbReference>
<keyword evidence="5" id="KW-1185">Reference proteome</keyword>
<reference evidence="4 5" key="1">
    <citation type="submission" date="2020-06" db="EMBL/GenBank/DDBJ databases">
        <title>Actinokineospora xiongansis sp. nov., isolated from soil of Baiyangdian.</title>
        <authorList>
            <person name="Zhang X."/>
        </authorList>
    </citation>
    <scope>NUCLEOTIDE SEQUENCE [LARGE SCALE GENOMIC DNA]</scope>
    <source>
        <strain evidence="4 5">HBU206404</strain>
    </source>
</reference>
<dbReference type="SMART" id="SM00421">
    <property type="entry name" value="HTH_LUXR"/>
    <property type="match status" value="1"/>
</dbReference>
<comment type="caution">
    <text evidence="4">The sequence shown here is derived from an EMBL/GenBank/DDBJ whole genome shotgun (WGS) entry which is preliminary data.</text>
</comment>
<dbReference type="InterPro" id="IPR016032">
    <property type="entry name" value="Sig_transdc_resp-reg_C-effctor"/>
</dbReference>
<protein>
    <submittedName>
        <fullName evidence="4">Helix-turn-helix domain-containing protein</fullName>
    </submittedName>
</protein>
<accession>A0ABR7L316</accession>
<dbReference type="InterPro" id="IPR027417">
    <property type="entry name" value="P-loop_NTPase"/>
</dbReference>